<evidence type="ECO:0000313" key="2">
    <source>
        <dbReference type="Proteomes" id="UP000540989"/>
    </source>
</evidence>
<accession>A0A7W7ZIK1</accession>
<keyword evidence="2" id="KW-1185">Reference proteome</keyword>
<gene>
    <name evidence="1" type="ORF">HDF16_004915</name>
</gene>
<dbReference type="RefSeq" id="WP_184222312.1">
    <property type="nucleotide sequence ID" value="NZ_JACHIP010000010.1"/>
</dbReference>
<evidence type="ECO:0008006" key="3">
    <source>
        <dbReference type="Google" id="ProtNLM"/>
    </source>
</evidence>
<evidence type="ECO:0000313" key="1">
    <source>
        <dbReference type="EMBL" id="MBB5060179.1"/>
    </source>
</evidence>
<protein>
    <recommendedName>
        <fullName evidence="3">Sel1 repeat family protein</fullName>
    </recommendedName>
</protein>
<proteinExistence type="predicted"/>
<dbReference type="EMBL" id="JACHIP010000010">
    <property type="protein sequence ID" value="MBB5060179.1"/>
    <property type="molecule type" value="Genomic_DNA"/>
</dbReference>
<dbReference type="Proteomes" id="UP000540989">
    <property type="component" value="Unassembled WGS sequence"/>
</dbReference>
<dbReference type="AlphaFoldDB" id="A0A7W7ZIK1"/>
<organism evidence="1 2">
    <name type="scientific">Granulicella aggregans</name>
    <dbReference type="NCBI Taxonomy" id="474949"/>
    <lineage>
        <taxon>Bacteria</taxon>
        <taxon>Pseudomonadati</taxon>
        <taxon>Acidobacteriota</taxon>
        <taxon>Terriglobia</taxon>
        <taxon>Terriglobales</taxon>
        <taxon>Acidobacteriaceae</taxon>
        <taxon>Granulicella</taxon>
    </lineage>
</organism>
<sequence>MTVAEFEASDGRFDQPAVHALWLAGRGEWEHAHEIAQSEESREGAWVHAYLHRAEGDTSNASYWYRRAGRPAGTGDLRAEWEAIVTELLNQDS</sequence>
<comment type="caution">
    <text evidence="1">The sequence shown here is derived from an EMBL/GenBank/DDBJ whole genome shotgun (WGS) entry which is preliminary data.</text>
</comment>
<reference evidence="1 2" key="1">
    <citation type="submission" date="2020-08" db="EMBL/GenBank/DDBJ databases">
        <title>Genomic Encyclopedia of Type Strains, Phase IV (KMG-V): Genome sequencing to study the core and pangenomes of soil and plant-associated prokaryotes.</title>
        <authorList>
            <person name="Whitman W."/>
        </authorList>
    </citation>
    <scope>NUCLEOTIDE SEQUENCE [LARGE SCALE GENOMIC DNA]</scope>
    <source>
        <strain evidence="1 2">M8UP14</strain>
    </source>
</reference>
<name>A0A7W7ZIK1_9BACT</name>